<name>A0A3Q9GJ90_9ACTO</name>
<reference evidence="1 2" key="1">
    <citation type="submission" date="2018-11" db="EMBL/GenBank/DDBJ databases">
        <title>Multidrug-resistant genes are associated with an 42-kb island TGI1 carrying a complex class 1 integron in a Trueperella pyogenes.</title>
        <authorList>
            <person name="Dong W."/>
        </authorList>
    </citation>
    <scope>NUCLEOTIDE SEQUENCE [LARGE SCALE GENOMIC DNA]</scope>
    <source>
        <strain evidence="1 2">TP4</strain>
    </source>
</reference>
<dbReference type="GeneID" id="97532398"/>
<dbReference type="AlphaFoldDB" id="A0A3Q9GJ90"/>
<gene>
    <name evidence="1" type="ORF">EBQ10_08105</name>
</gene>
<accession>A0A3Q9GJ90</accession>
<organism evidence="1 2">
    <name type="scientific">Trueperella pyogenes</name>
    <dbReference type="NCBI Taxonomy" id="1661"/>
    <lineage>
        <taxon>Bacteria</taxon>
        <taxon>Bacillati</taxon>
        <taxon>Actinomycetota</taxon>
        <taxon>Actinomycetes</taxon>
        <taxon>Actinomycetales</taxon>
        <taxon>Actinomycetaceae</taxon>
        <taxon>Trueperella</taxon>
    </lineage>
</organism>
<evidence type="ECO:0000313" key="2">
    <source>
        <dbReference type="Proteomes" id="UP000275951"/>
    </source>
</evidence>
<evidence type="ECO:0000313" key="1">
    <source>
        <dbReference type="EMBL" id="AZR07257.1"/>
    </source>
</evidence>
<dbReference type="EMBL" id="CP033905">
    <property type="protein sequence ID" value="AZR07257.1"/>
    <property type="molecule type" value="Genomic_DNA"/>
</dbReference>
<proteinExistence type="predicted"/>
<dbReference type="RefSeq" id="WP_053793932.1">
    <property type="nucleotide sequence ID" value="NZ_CP012649.1"/>
</dbReference>
<dbReference type="OrthoDB" id="3268828at2"/>
<dbReference type="Proteomes" id="UP000275951">
    <property type="component" value="Chromosome"/>
</dbReference>
<sequence length="104" mass="11440">MNTLNTTAKANTAELIRHATKLGYTVHRINTADTHRPIEVIPTDPTSYIPTLYYTDGQWTIQTTSFGALTPMQTTELVIALNNAQTMIQALQVALAEPLANRNA</sequence>
<protein>
    <submittedName>
        <fullName evidence="1">Uncharacterized protein</fullName>
    </submittedName>
</protein>